<keyword evidence="1" id="KW-0238">DNA-binding</keyword>
<dbReference type="EMBL" id="KT212718">
    <property type="protein sequence ID" value="ANQ32340.1"/>
    <property type="molecule type" value="Genomic_DNA"/>
</dbReference>
<evidence type="ECO:0000313" key="4">
    <source>
        <dbReference type="EMBL" id="ANQ32340.1"/>
    </source>
</evidence>
<dbReference type="InterPro" id="IPR009071">
    <property type="entry name" value="HMG_box_dom"/>
</dbReference>
<reference evidence="5 6" key="2">
    <citation type="submission" date="2017-10" db="EMBL/GenBank/DDBJ databases">
        <title>Extensive intraspecific genome diversity in a model arbuscular mycorrhizal fungus.</title>
        <authorList>
            <person name="Chen E.C.H."/>
            <person name="Morin E."/>
            <person name="Baudet D."/>
            <person name="Noel J."/>
            <person name="Ndikumana S."/>
            <person name="Charron P."/>
            <person name="St-Onge C."/>
            <person name="Giorgi J."/>
            <person name="Grigoriev I.V."/>
            <person name="Roux C."/>
            <person name="Martin F.M."/>
            <person name="Corradi N."/>
        </authorList>
    </citation>
    <scope>NUCLEOTIDE SEQUENCE [LARGE SCALE GENOMIC DNA]</scope>
    <source>
        <strain evidence="5 6">A1</strain>
    </source>
</reference>
<protein>
    <submittedName>
        <fullName evidence="4">MATA-HMG</fullName>
    </submittedName>
</protein>
<feature type="domain" description="HMG box" evidence="3">
    <location>
        <begin position="38"/>
        <end position="106"/>
    </location>
</feature>
<accession>A0A1B1EU47</accession>
<evidence type="ECO:0000313" key="6">
    <source>
        <dbReference type="Proteomes" id="UP000232688"/>
    </source>
</evidence>
<gene>
    <name evidence="4" type="primary">HMG91</name>
    <name evidence="5" type="ORF">RhiirA1_515029</name>
</gene>
<proteinExistence type="predicted"/>
<dbReference type="PROSITE" id="PS50118">
    <property type="entry name" value="HMG_BOX_2"/>
    <property type="match status" value="1"/>
</dbReference>
<evidence type="ECO:0000256" key="2">
    <source>
        <dbReference type="SAM" id="MobiDB-lite"/>
    </source>
</evidence>
<feature type="compositionally biased region" description="Basic and acidic residues" evidence="2">
    <location>
        <begin position="24"/>
        <end position="33"/>
    </location>
</feature>
<dbReference type="VEuPathDB" id="FungiDB:FUN_011549"/>
<dbReference type="EMBL" id="LLXH01000562">
    <property type="protein sequence ID" value="PKC65211.1"/>
    <property type="molecule type" value="Genomic_DNA"/>
</dbReference>
<keyword evidence="1" id="KW-0539">Nucleus</keyword>
<dbReference type="GO" id="GO:0003677">
    <property type="term" value="F:DNA binding"/>
    <property type="evidence" value="ECO:0007669"/>
    <property type="project" value="UniProtKB-UniRule"/>
</dbReference>
<dbReference type="SMART" id="SM00398">
    <property type="entry name" value="HMG"/>
    <property type="match status" value="1"/>
</dbReference>
<dbReference type="Gene3D" id="1.10.30.10">
    <property type="entry name" value="High mobility group box domain"/>
    <property type="match status" value="1"/>
</dbReference>
<dbReference type="Pfam" id="PF00505">
    <property type="entry name" value="HMG_box"/>
    <property type="match status" value="1"/>
</dbReference>
<dbReference type="Proteomes" id="UP000232688">
    <property type="component" value="Unassembled WGS sequence"/>
</dbReference>
<feature type="DNA-binding region" description="HMG box" evidence="1">
    <location>
        <begin position="38"/>
        <end position="106"/>
    </location>
</feature>
<reference evidence="4" key="1">
    <citation type="submission" date="2015-06" db="EMBL/GenBank/DDBJ databases">
        <title>Evolution and Diversity of Sexually-Related Genes in an Arbuscular Mycorrhizal Fungi.</title>
        <authorList>
            <person name="Charron P."/>
            <person name="Marton T."/>
            <person name="Corradi N."/>
        </authorList>
    </citation>
    <scope>NUCLEOTIDE SEQUENCE</scope>
    <source>
        <strain evidence="4">A1</strain>
    </source>
</reference>
<dbReference type="VEuPathDB" id="FungiDB:RhiirA1_515029"/>
<feature type="region of interest" description="Disordered" evidence="2">
    <location>
        <begin position="1"/>
        <end position="40"/>
    </location>
</feature>
<reference evidence="5 6" key="3">
    <citation type="submission" date="2017-10" db="EMBL/GenBank/DDBJ databases">
        <title>Genome analyses suggest a sexual origin of heterokaryosis in a supposedly ancient asexual fungus.</title>
        <authorList>
            <person name="Corradi N."/>
            <person name="Sedzielewska K."/>
            <person name="Noel J."/>
            <person name="Charron P."/>
            <person name="Farinelli L."/>
            <person name="Marton T."/>
            <person name="Kruger M."/>
            <person name="Pelin A."/>
            <person name="Brachmann A."/>
            <person name="Corradi N."/>
        </authorList>
    </citation>
    <scope>NUCLEOTIDE SEQUENCE [LARGE SCALE GENOMIC DNA]</scope>
    <source>
        <strain evidence="5 6">A1</strain>
    </source>
</reference>
<dbReference type="InterPro" id="IPR036910">
    <property type="entry name" value="HMG_box_dom_sf"/>
</dbReference>
<name>A0A1B1EU47_9GLOM</name>
<dbReference type="Gene3D" id="2.60.120.1540">
    <property type="match status" value="1"/>
</dbReference>
<dbReference type="AlphaFoldDB" id="A0A1B1EU47"/>
<dbReference type="VEuPathDB" id="FungiDB:RhiirFUN_012832"/>
<evidence type="ECO:0000256" key="1">
    <source>
        <dbReference type="PROSITE-ProRule" id="PRU00267"/>
    </source>
</evidence>
<evidence type="ECO:0000259" key="3">
    <source>
        <dbReference type="PROSITE" id="PS50118"/>
    </source>
</evidence>
<sequence>MSKNKRSQVPDEPEVRLPFPPKITAREVISDKKNGKKAKKPPNAFMIYRKVFSRELAKKNLRFQQKKISTLCSISWKQEPENVKQGYRKLAHDADKIFLQDLQNHSQSPQLHLPLPPQQMLPPSQLLQSEMDKHLKCFDDMERQMLPPSQLLQSEMDKHLKCFDDMERQMLPPSQLLQSEMDKHLKCFDDMERQMLPPSQLLQSEMDKHLKCFDDMERQMLPPSQLLQSEMDKHLKCFDDMERQMFPPSQLLQSEMDNHLKCFDDMERQMFPPSQLLQSEMDNHLKYFDDMERQQETQSIVPSTLDSLDVNQGYIQQSYYPIYVPTDPTFFEENYYYFH</sequence>
<dbReference type="SUPFAM" id="SSF47095">
    <property type="entry name" value="HMG-box"/>
    <property type="match status" value="1"/>
</dbReference>
<organism evidence="4">
    <name type="scientific">Rhizophagus irregularis</name>
    <dbReference type="NCBI Taxonomy" id="588596"/>
    <lineage>
        <taxon>Eukaryota</taxon>
        <taxon>Fungi</taxon>
        <taxon>Fungi incertae sedis</taxon>
        <taxon>Mucoromycota</taxon>
        <taxon>Glomeromycotina</taxon>
        <taxon>Glomeromycetes</taxon>
        <taxon>Glomerales</taxon>
        <taxon>Glomeraceae</taxon>
        <taxon>Rhizophagus</taxon>
    </lineage>
</organism>
<evidence type="ECO:0000313" key="5">
    <source>
        <dbReference type="EMBL" id="PKC65211.1"/>
    </source>
</evidence>
<dbReference type="GO" id="GO:0005634">
    <property type="term" value="C:nucleus"/>
    <property type="evidence" value="ECO:0007669"/>
    <property type="project" value="UniProtKB-UniRule"/>
</dbReference>